<accession>A0A914A150</accession>
<comment type="similarity">
    <text evidence="1">Belongs to the IPP transferase family.</text>
</comment>
<dbReference type="PANTHER" id="PTHR11088">
    <property type="entry name" value="TRNA DIMETHYLALLYLTRANSFERASE"/>
    <property type="match status" value="1"/>
</dbReference>
<evidence type="ECO:0000256" key="3">
    <source>
        <dbReference type="ARBA" id="ARBA00022741"/>
    </source>
</evidence>
<evidence type="ECO:0000313" key="7">
    <source>
        <dbReference type="Proteomes" id="UP000887568"/>
    </source>
</evidence>
<name>A0A914A150_PATMI</name>
<dbReference type="GO" id="GO:0005739">
    <property type="term" value="C:mitochondrion"/>
    <property type="evidence" value="ECO:0007669"/>
    <property type="project" value="TreeGrafter"/>
</dbReference>
<dbReference type="GO" id="GO:0006400">
    <property type="term" value="P:tRNA modification"/>
    <property type="evidence" value="ECO:0007669"/>
    <property type="project" value="TreeGrafter"/>
</dbReference>
<evidence type="ECO:0000256" key="2">
    <source>
        <dbReference type="ARBA" id="ARBA00022679"/>
    </source>
</evidence>
<feature type="compositionally biased region" description="Basic and acidic residues" evidence="5">
    <location>
        <begin position="152"/>
        <end position="164"/>
    </location>
</feature>
<dbReference type="SUPFAM" id="SSF52540">
    <property type="entry name" value="P-loop containing nucleoside triphosphate hydrolases"/>
    <property type="match status" value="1"/>
</dbReference>
<sequence>MAAPMTSVFRRLPVVVVLGATGTGKSKLAIQIGKRLGGEIISADSMQVYKGLDIITNKVTAQEQQACPHHLIDFLNPLSRYTVVDFRNKALPVIEGLLKEGRVPVIVGGTNYYIEALLWKVLLDTEHSKMEDLLLEARGDPITLHIRKNRKHSDMNHATNKEQDQNPVAASSSGIISDPSAAENTTRTSDFDDLDDSNTSCGSTGKGSNPDLSSSGIGKGKPDTAPGLELSKPEERIRTETETPRRQAAIAHCSQQVTGMDWQSFDKTGKESSPKESSQPDRGLDLYDATNEFVNALDTSQDNDVLENEESITIKVEGTATEDLYKILAEVDPCRAETLHPNNRRKIIRSLQVYEQLGRTHSEVLSGQMEEDGGGPLGGPLRFEDVCILWLQCDRDVLDRRLDERVDDMLCRGLLKELADFHHEYNRKRVESQADSETLYTQGIFQSIGFKEFHPYLILPEDDRETEGAQSLLKEGIEKLKIATRQYARRQTRWIKNRFVRRPGSNVPPVYAVDSTDPASWHEKVLQPALDILDAILEGKEPPVAPLVHEGGSPSDEASARHVCDICEGRVFVGKQQWLGHLKSRRHYKKSRKLRLASLMKSYEEQKTSSTETTNTQRQDTNQDVEDR</sequence>
<feature type="compositionally biased region" description="Low complexity" evidence="5">
    <location>
        <begin position="611"/>
        <end position="622"/>
    </location>
</feature>
<evidence type="ECO:0000256" key="1">
    <source>
        <dbReference type="ARBA" id="ARBA00005842"/>
    </source>
</evidence>
<dbReference type="Gene3D" id="3.30.160.60">
    <property type="entry name" value="Classic Zinc Finger"/>
    <property type="match status" value="1"/>
</dbReference>
<keyword evidence="2" id="KW-0808">Transferase</keyword>
<dbReference type="OrthoDB" id="775260at2759"/>
<dbReference type="InterPro" id="IPR018022">
    <property type="entry name" value="IPT"/>
</dbReference>
<dbReference type="RefSeq" id="XP_038057557.1">
    <property type="nucleotide sequence ID" value="XM_038201629.1"/>
</dbReference>
<dbReference type="Proteomes" id="UP000887568">
    <property type="component" value="Unplaced"/>
</dbReference>
<dbReference type="Gene3D" id="3.40.50.300">
    <property type="entry name" value="P-loop containing nucleotide triphosphate hydrolases"/>
    <property type="match status" value="1"/>
</dbReference>
<dbReference type="Gene3D" id="1.10.287.890">
    <property type="entry name" value="Crystal structure of tRNA isopentenylpyrophosphate transferase (bh2366) domain"/>
    <property type="match status" value="1"/>
</dbReference>
<dbReference type="GO" id="GO:0005524">
    <property type="term" value="F:ATP binding"/>
    <property type="evidence" value="ECO:0007669"/>
    <property type="project" value="UniProtKB-KW"/>
</dbReference>
<feature type="compositionally biased region" description="Polar residues" evidence="5">
    <location>
        <begin position="165"/>
        <end position="175"/>
    </location>
</feature>
<feature type="region of interest" description="Disordered" evidence="5">
    <location>
        <begin position="264"/>
        <end position="283"/>
    </location>
</feature>
<dbReference type="AlphaFoldDB" id="A0A914A150"/>
<evidence type="ECO:0000256" key="4">
    <source>
        <dbReference type="ARBA" id="ARBA00022840"/>
    </source>
</evidence>
<keyword evidence="7" id="KW-1185">Reference proteome</keyword>
<dbReference type="HAMAP" id="MF_00185">
    <property type="entry name" value="IPP_trans"/>
    <property type="match status" value="1"/>
</dbReference>
<keyword evidence="3" id="KW-0547">Nucleotide-binding</keyword>
<dbReference type="InterPro" id="IPR039657">
    <property type="entry name" value="Dimethylallyltransferase"/>
</dbReference>
<protein>
    <submittedName>
        <fullName evidence="6">Uncharacterized protein</fullName>
    </submittedName>
</protein>
<keyword evidence="4" id="KW-0067">ATP-binding</keyword>
<dbReference type="InterPro" id="IPR027417">
    <property type="entry name" value="P-loop_NTPase"/>
</dbReference>
<dbReference type="CTD" id="54802"/>
<feature type="compositionally biased region" description="Basic and acidic residues" evidence="5">
    <location>
        <begin position="267"/>
        <end position="283"/>
    </location>
</feature>
<evidence type="ECO:0000313" key="6">
    <source>
        <dbReference type="EnsemblMetazoa" id="XP_038057557.1"/>
    </source>
</evidence>
<dbReference type="OMA" id="TAENWGC"/>
<feature type="compositionally biased region" description="Polar residues" evidence="5">
    <location>
        <begin position="197"/>
        <end position="216"/>
    </location>
</feature>
<proteinExistence type="inferred from homology"/>
<feature type="compositionally biased region" description="Basic and acidic residues" evidence="5">
    <location>
        <begin position="231"/>
        <end position="245"/>
    </location>
</feature>
<dbReference type="PANTHER" id="PTHR11088:SF89">
    <property type="entry name" value="TRNA DIMETHYLALLYLTRANSFERASE"/>
    <property type="match status" value="1"/>
</dbReference>
<dbReference type="Gene3D" id="1.10.20.140">
    <property type="match status" value="1"/>
</dbReference>
<dbReference type="EnsemblMetazoa" id="XM_038201629.1">
    <property type="protein sequence ID" value="XP_038057557.1"/>
    <property type="gene ID" value="LOC119729115"/>
</dbReference>
<organism evidence="6 7">
    <name type="scientific">Patiria miniata</name>
    <name type="common">Bat star</name>
    <name type="synonym">Asterina miniata</name>
    <dbReference type="NCBI Taxonomy" id="46514"/>
    <lineage>
        <taxon>Eukaryota</taxon>
        <taxon>Metazoa</taxon>
        <taxon>Echinodermata</taxon>
        <taxon>Eleutherozoa</taxon>
        <taxon>Asterozoa</taxon>
        <taxon>Asteroidea</taxon>
        <taxon>Valvatacea</taxon>
        <taxon>Valvatida</taxon>
        <taxon>Asterinidae</taxon>
        <taxon>Patiria</taxon>
    </lineage>
</organism>
<dbReference type="Pfam" id="PF01715">
    <property type="entry name" value="IPPT"/>
    <property type="match status" value="2"/>
</dbReference>
<feature type="region of interest" description="Disordered" evidence="5">
    <location>
        <begin position="146"/>
        <end position="247"/>
    </location>
</feature>
<dbReference type="GeneID" id="119729115"/>
<feature type="region of interest" description="Disordered" evidence="5">
    <location>
        <begin position="599"/>
        <end position="628"/>
    </location>
</feature>
<evidence type="ECO:0000256" key="5">
    <source>
        <dbReference type="SAM" id="MobiDB-lite"/>
    </source>
</evidence>
<reference evidence="6" key="1">
    <citation type="submission" date="2022-11" db="UniProtKB">
        <authorList>
            <consortium name="EnsemblMetazoa"/>
        </authorList>
    </citation>
    <scope>IDENTIFICATION</scope>
</reference>
<dbReference type="GO" id="GO:0052381">
    <property type="term" value="F:tRNA dimethylallyltransferase activity"/>
    <property type="evidence" value="ECO:0007669"/>
    <property type="project" value="InterPro"/>
</dbReference>